<dbReference type="SUPFAM" id="SSF53187">
    <property type="entry name" value="Zn-dependent exopeptidases"/>
    <property type="match status" value="1"/>
</dbReference>
<keyword evidence="7" id="KW-0482">Metalloprotease</keyword>
<dbReference type="GO" id="GO:0005615">
    <property type="term" value="C:extracellular space"/>
    <property type="evidence" value="ECO:0007669"/>
    <property type="project" value="TreeGrafter"/>
</dbReference>
<gene>
    <name evidence="11" type="ORF">ESW18_09245</name>
    <name evidence="10" type="ORF">LV84_00682</name>
</gene>
<comment type="similarity">
    <text evidence="2">Belongs to the peptidase M14 family.</text>
</comment>
<dbReference type="SMART" id="SM00631">
    <property type="entry name" value="Zn_pept"/>
    <property type="match status" value="1"/>
</dbReference>
<dbReference type="PROSITE" id="PS00132">
    <property type="entry name" value="CARBOXYPEPT_ZN_1"/>
    <property type="match status" value="1"/>
</dbReference>
<evidence type="ECO:0000256" key="5">
    <source>
        <dbReference type="ARBA" id="ARBA00022801"/>
    </source>
</evidence>
<keyword evidence="6" id="KW-0862">Zinc</keyword>
<dbReference type="Proteomes" id="UP000321927">
    <property type="component" value="Unassembled WGS sequence"/>
</dbReference>
<organism evidence="10 12">
    <name type="scientific">Algoriphagus ratkowskyi</name>
    <dbReference type="NCBI Taxonomy" id="57028"/>
    <lineage>
        <taxon>Bacteria</taxon>
        <taxon>Pseudomonadati</taxon>
        <taxon>Bacteroidota</taxon>
        <taxon>Cytophagia</taxon>
        <taxon>Cytophagales</taxon>
        <taxon>Cyclobacteriaceae</taxon>
        <taxon>Algoriphagus</taxon>
    </lineage>
</organism>
<keyword evidence="4" id="KW-0479">Metal-binding</keyword>
<feature type="domain" description="Peptidase M14" evidence="9">
    <location>
        <begin position="40"/>
        <end position="314"/>
    </location>
</feature>
<evidence type="ECO:0000256" key="7">
    <source>
        <dbReference type="ARBA" id="ARBA00023049"/>
    </source>
</evidence>
<evidence type="ECO:0000256" key="1">
    <source>
        <dbReference type="ARBA" id="ARBA00001947"/>
    </source>
</evidence>
<evidence type="ECO:0000259" key="9">
    <source>
        <dbReference type="SMART" id="SM00631"/>
    </source>
</evidence>
<reference evidence="11 13" key="2">
    <citation type="submission" date="2019-08" db="EMBL/GenBank/DDBJ databases">
        <title>Genome of Algoriphagus ratkowskyi IC026.</title>
        <authorList>
            <person name="Bowman J.P."/>
        </authorList>
    </citation>
    <scope>NUCLEOTIDE SEQUENCE [LARGE SCALE GENOMIC DNA]</scope>
    <source>
        <strain evidence="11 13">IC026</strain>
    </source>
</reference>
<evidence type="ECO:0000256" key="4">
    <source>
        <dbReference type="ARBA" id="ARBA00022723"/>
    </source>
</evidence>
<accession>A0A2W7SC10</accession>
<reference evidence="10 12" key="1">
    <citation type="submission" date="2018-06" db="EMBL/GenBank/DDBJ databases">
        <title>Genomic Encyclopedia of Archaeal and Bacterial Type Strains, Phase II (KMG-II): from individual species to whole genera.</title>
        <authorList>
            <person name="Goeker M."/>
        </authorList>
    </citation>
    <scope>NUCLEOTIDE SEQUENCE [LARGE SCALE GENOMIC DNA]</scope>
    <source>
        <strain evidence="10 12">DSM 22686</strain>
    </source>
</reference>
<dbReference type="Pfam" id="PF00246">
    <property type="entry name" value="Peptidase_M14"/>
    <property type="match status" value="1"/>
</dbReference>
<evidence type="ECO:0000256" key="6">
    <source>
        <dbReference type="ARBA" id="ARBA00022833"/>
    </source>
</evidence>
<evidence type="ECO:0000313" key="10">
    <source>
        <dbReference type="EMBL" id="PZX60405.1"/>
    </source>
</evidence>
<dbReference type="Proteomes" id="UP000249115">
    <property type="component" value="Unassembled WGS sequence"/>
</dbReference>
<dbReference type="CDD" id="cd06240">
    <property type="entry name" value="M14-like"/>
    <property type="match status" value="1"/>
</dbReference>
<dbReference type="PANTHER" id="PTHR11705:SF143">
    <property type="entry name" value="SLL0236 PROTEIN"/>
    <property type="match status" value="1"/>
</dbReference>
<keyword evidence="5" id="KW-0378">Hydrolase</keyword>
<evidence type="ECO:0000256" key="3">
    <source>
        <dbReference type="ARBA" id="ARBA00022670"/>
    </source>
</evidence>
<dbReference type="EMBL" id="VORV01000005">
    <property type="protein sequence ID" value="TXD78216.1"/>
    <property type="molecule type" value="Genomic_DNA"/>
</dbReference>
<evidence type="ECO:0000313" key="13">
    <source>
        <dbReference type="Proteomes" id="UP000321927"/>
    </source>
</evidence>
<name>A0A2W7SC10_9BACT</name>
<dbReference type="GO" id="GO:0006508">
    <property type="term" value="P:proteolysis"/>
    <property type="evidence" value="ECO:0007669"/>
    <property type="project" value="UniProtKB-KW"/>
</dbReference>
<dbReference type="InterPro" id="IPR000834">
    <property type="entry name" value="Peptidase_M14"/>
</dbReference>
<keyword evidence="8" id="KW-0732">Signal</keyword>
<dbReference type="GO" id="GO:0008270">
    <property type="term" value="F:zinc ion binding"/>
    <property type="evidence" value="ECO:0007669"/>
    <property type="project" value="InterPro"/>
</dbReference>
<evidence type="ECO:0000256" key="8">
    <source>
        <dbReference type="SAM" id="SignalP"/>
    </source>
</evidence>
<dbReference type="InterPro" id="IPR057246">
    <property type="entry name" value="CARBOXYPEPT_ZN_1"/>
</dbReference>
<dbReference type="AlphaFoldDB" id="A0A2W7SC10"/>
<keyword evidence="13" id="KW-1185">Reference proteome</keyword>
<keyword evidence="10" id="KW-0121">Carboxypeptidase</keyword>
<evidence type="ECO:0000313" key="12">
    <source>
        <dbReference type="Proteomes" id="UP000249115"/>
    </source>
</evidence>
<keyword evidence="3" id="KW-0645">Protease</keyword>
<dbReference type="Gene3D" id="3.40.630.10">
    <property type="entry name" value="Zn peptidases"/>
    <property type="match status" value="1"/>
</dbReference>
<dbReference type="RefSeq" id="WP_086500464.1">
    <property type="nucleotide sequence ID" value="NZ_MSSV01000004.1"/>
</dbReference>
<proteinExistence type="inferred from homology"/>
<sequence>MRLKITLVVLLISFSIGVFAQNVPTPKAHFGFDIGDDYQLANFSQTEAYFKKVAEASDRVQMVEIGKTEYGRSQPMMIVTAPANFAKLEQYKEISQKLAHAEITKEEAQKLSIEGKPVIWIDGGLHANEVVGPHQLIETLYQLASRDDAETLKILDNVIILLVHANPDGMEIMSDWYMSNEDPKKRNQNIPILYQKYVGHDNNRDFYMNNMSEAANMSLQQYVEWIPQVIYNHHQTAPAGAVVAGPPYRDPFNHVFDPLIITSLDAVGAAMINRMNQEDKPGYTRLDGSVFSTWWNGGLRTTPYYHNIIGILTEIVGNPTPYSVPLVPSRLIPNNGTPYPVTPQAWPFRRSIDYSVSLNYAVFNHALRHGDELLYNIYLMGRKSIEKGSQDNVTMYPKYAQAVEDAFRASNKGGGGSRGGMPTELYDSIYNAPANRDPRGYILSADQPDFSSAVKFMNALIKSGILVEKATAEFTVNGKTYPANSFVVKTAQAFRPHVIDMFEPQDHPNDFLYPGGPPIRPYDAAGWTLALQMGVEVDKLYEGFEGPFERIPYGEIQTPPSKNLANGSGYLLDVRNNNSFMAVNDLLKAKVKVYRTSTSVDGLPVGSFYVSGGKKELEIAANEYGVYAVPASMPKGATQIQPARIALYDYYGGSMPSGWVRWMLEQFHFEYQLIFPEEIDAGNLKDKYDVMLFISSGIPSVGSNGFSRSQPKAEEIDDKYHAMLGNFSAKESVPQIRSFIEAGGEVISVGSATDLAFHLELPVEDALVEIGADGKATSLSGEKYYVPGSVLEMHVDNSVPINYGMGDNAYIMFNRSPVFKLAPSAANKGVKPIAWFGEEEPLKSGWAFGQSYLKNGVTAFEAQIGKGKFYAFGPEITFRGQSHGTFKMLFNGLYK</sequence>
<feature type="signal peptide" evidence="8">
    <location>
        <begin position="1"/>
        <end position="20"/>
    </location>
</feature>
<feature type="chain" id="PRO_5015861345" evidence="8">
    <location>
        <begin position="21"/>
        <end position="895"/>
    </location>
</feature>
<evidence type="ECO:0000256" key="2">
    <source>
        <dbReference type="ARBA" id="ARBA00005988"/>
    </source>
</evidence>
<dbReference type="EMBL" id="QKZU01000002">
    <property type="protein sequence ID" value="PZX60405.1"/>
    <property type="molecule type" value="Genomic_DNA"/>
</dbReference>
<dbReference type="PANTHER" id="PTHR11705">
    <property type="entry name" value="PROTEASE FAMILY M14 CARBOXYPEPTIDASE A,B"/>
    <property type="match status" value="1"/>
</dbReference>
<dbReference type="OrthoDB" id="9758209at2"/>
<dbReference type="GO" id="GO:0004181">
    <property type="term" value="F:metallocarboxypeptidase activity"/>
    <property type="evidence" value="ECO:0007669"/>
    <property type="project" value="InterPro"/>
</dbReference>
<evidence type="ECO:0000313" key="11">
    <source>
        <dbReference type="EMBL" id="TXD78216.1"/>
    </source>
</evidence>
<protein>
    <submittedName>
        <fullName evidence="10 11">Peptidase</fullName>
    </submittedName>
</protein>
<comment type="cofactor">
    <cofactor evidence="1">
        <name>Zn(2+)</name>
        <dbReference type="ChEBI" id="CHEBI:29105"/>
    </cofactor>
</comment>
<comment type="caution">
    <text evidence="10">The sequence shown here is derived from an EMBL/GenBank/DDBJ whole genome shotgun (WGS) entry which is preliminary data.</text>
</comment>